<dbReference type="OrthoDB" id="5372487at2"/>
<dbReference type="RefSeq" id="WP_090126882.1">
    <property type="nucleotide sequence ID" value="NZ_CP045300.1"/>
</dbReference>
<organism evidence="1 2">
    <name type="scientific">Kosakonia arachidis</name>
    <dbReference type="NCBI Taxonomy" id="551989"/>
    <lineage>
        <taxon>Bacteria</taxon>
        <taxon>Pseudomonadati</taxon>
        <taxon>Pseudomonadota</taxon>
        <taxon>Gammaproteobacteria</taxon>
        <taxon>Enterobacterales</taxon>
        <taxon>Enterobacteriaceae</taxon>
        <taxon>Kosakonia</taxon>
    </lineage>
</organism>
<keyword evidence="1" id="KW-0436">Ligase</keyword>
<keyword evidence="2" id="KW-1185">Reference proteome</keyword>
<dbReference type="EMBL" id="FPAU01000012">
    <property type="protein sequence ID" value="SFU20317.1"/>
    <property type="molecule type" value="Genomic_DNA"/>
</dbReference>
<dbReference type="Gene3D" id="3.30.470.20">
    <property type="entry name" value="ATP-grasp fold, B domain"/>
    <property type="match status" value="1"/>
</dbReference>
<gene>
    <name evidence="1" type="ORF">SAMN05192562_11259</name>
</gene>
<reference evidence="2" key="1">
    <citation type="submission" date="2016-10" db="EMBL/GenBank/DDBJ databases">
        <authorList>
            <person name="Varghese N."/>
            <person name="Submissions S."/>
        </authorList>
    </citation>
    <scope>NUCLEOTIDE SEQUENCE [LARGE SCALE GENOMIC DNA]</scope>
    <source>
        <strain evidence="2">Ah-143</strain>
    </source>
</reference>
<protein>
    <submittedName>
        <fullName evidence="1">Predicted ATP-dependent carboligase, ATP-grasp superfamily</fullName>
    </submittedName>
</protein>
<proteinExistence type="predicted"/>
<dbReference type="Proteomes" id="UP000199187">
    <property type="component" value="Unassembled WGS sequence"/>
</dbReference>
<evidence type="ECO:0000313" key="2">
    <source>
        <dbReference type="Proteomes" id="UP000199187"/>
    </source>
</evidence>
<sequence>MNSKDHYVIFSGANERAIVACCRYFMENNIPFSIIARPTKDKILLTTYKKNVARFRALDTLNAEDMLAQIVALRHSLPDKRLIFIPTADSVNRVILLHRAKFNAAGLTITLCDANLYSTLSDKSTFNALAQSFAITIPESLNTLCENKLPVVAKPMTEFSTINDKKLYPQLLFTPEHLAAFKQSYARENFFYQRYIDGQSFYLLLFMDKSETKVLWQRNILQQAEGKSIIAAEICACPDPHFESSAIKMLKSTGFSGFIMIEIMQEKGISYLIEANPRLWGPFQLAIDNGFNPQWLSLSGNYPDSRQRKCSYFWLNGLLLNKAEGKRIRRYSYQKNILMQVLRGEIYNRWDTVFLFLRESGMAFKYYLKKLN</sequence>
<name>A0A1I7E8Q2_9ENTR</name>
<accession>A0A1I7E8Q2</accession>
<dbReference type="AlphaFoldDB" id="A0A1I7E8Q2"/>
<evidence type="ECO:0000313" key="1">
    <source>
        <dbReference type="EMBL" id="SFU20317.1"/>
    </source>
</evidence>
<dbReference type="GO" id="GO:0016874">
    <property type="term" value="F:ligase activity"/>
    <property type="evidence" value="ECO:0007669"/>
    <property type="project" value="UniProtKB-KW"/>
</dbReference>
<dbReference type="SUPFAM" id="SSF56059">
    <property type="entry name" value="Glutathione synthetase ATP-binding domain-like"/>
    <property type="match status" value="1"/>
</dbReference>